<gene>
    <name evidence="1" type="ORF">BCR44DRAFT_1425875</name>
</gene>
<accession>A0A1Y2HZ79</accession>
<protein>
    <submittedName>
        <fullName evidence="1">Uncharacterized protein</fullName>
    </submittedName>
</protein>
<proteinExistence type="predicted"/>
<evidence type="ECO:0000313" key="1">
    <source>
        <dbReference type="EMBL" id="ORZ39916.1"/>
    </source>
</evidence>
<dbReference type="Proteomes" id="UP000193411">
    <property type="component" value="Unassembled WGS sequence"/>
</dbReference>
<feature type="non-terminal residue" evidence="1">
    <location>
        <position position="1"/>
    </location>
</feature>
<reference evidence="1 2" key="1">
    <citation type="submission" date="2016-07" db="EMBL/GenBank/DDBJ databases">
        <title>Pervasive Adenine N6-methylation of Active Genes in Fungi.</title>
        <authorList>
            <consortium name="DOE Joint Genome Institute"/>
            <person name="Mondo S.J."/>
            <person name="Dannebaum R.O."/>
            <person name="Kuo R.C."/>
            <person name="Labutti K."/>
            <person name="Haridas S."/>
            <person name="Kuo A."/>
            <person name="Salamov A."/>
            <person name="Ahrendt S.R."/>
            <person name="Lipzen A."/>
            <person name="Sullivan W."/>
            <person name="Andreopoulos W.B."/>
            <person name="Clum A."/>
            <person name="Lindquist E."/>
            <person name="Daum C."/>
            <person name="Ramamoorthy G.K."/>
            <person name="Gryganskyi A."/>
            <person name="Culley D."/>
            <person name="Magnuson J.K."/>
            <person name="James T.Y."/>
            <person name="O'Malley M.A."/>
            <person name="Stajich J.E."/>
            <person name="Spatafora J.W."/>
            <person name="Visel A."/>
            <person name="Grigoriev I.V."/>
        </authorList>
    </citation>
    <scope>NUCLEOTIDE SEQUENCE [LARGE SCALE GENOMIC DNA]</scope>
    <source>
        <strain evidence="1 2">PL171</strain>
    </source>
</reference>
<organism evidence="1 2">
    <name type="scientific">Catenaria anguillulae PL171</name>
    <dbReference type="NCBI Taxonomy" id="765915"/>
    <lineage>
        <taxon>Eukaryota</taxon>
        <taxon>Fungi</taxon>
        <taxon>Fungi incertae sedis</taxon>
        <taxon>Blastocladiomycota</taxon>
        <taxon>Blastocladiomycetes</taxon>
        <taxon>Blastocladiales</taxon>
        <taxon>Catenariaceae</taxon>
        <taxon>Catenaria</taxon>
    </lineage>
</organism>
<evidence type="ECO:0000313" key="2">
    <source>
        <dbReference type="Proteomes" id="UP000193411"/>
    </source>
</evidence>
<dbReference type="AlphaFoldDB" id="A0A1Y2HZ79"/>
<keyword evidence="2" id="KW-1185">Reference proteome</keyword>
<name>A0A1Y2HZ79_9FUNG</name>
<dbReference type="EMBL" id="MCFL01000004">
    <property type="protein sequence ID" value="ORZ39916.1"/>
    <property type="molecule type" value="Genomic_DNA"/>
</dbReference>
<sequence length="61" mass="6822">GQLLASGRFGLHSTGVGVHRRVKLLDVERRLRPCSFILPTSSMQLPDPYFEVERVALARGM</sequence>
<comment type="caution">
    <text evidence="1">The sequence shown here is derived from an EMBL/GenBank/DDBJ whole genome shotgun (WGS) entry which is preliminary data.</text>
</comment>